<evidence type="ECO:0000313" key="9">
    <source>
        <dbReference type="Proteomes" id="UP001206595"/>
    </source>
</evidence>
<feature type="region of interest" description="Disordered" evidence="7">
    <location>
        <begin position="1"/>
        <end position="106"/>
    </location>
</feature>
<dbReference type="InterPro" id="IPR013907">
    <property type="entry name" value="Sds3"/>
</dbReference>
<keyword evidence="3" id="KW-0805">Transcription regulation</keyword>
<reference evidence="8" key="1">
    <citation type="submission" date="2021-06" db="EMBL/GenBank/DDBJ databases">
        <authorList>
            <consortium name="DOE Joint Genome Institute"/>
            <person name="Mondo S.J."/>
            <person name="Amses K.R."/>
            <person name="Simmons D.R."/>
            <person name="Longcore J.E."/>
            <person name="Seto K."/>
            <person name="Alves G.H."/>
            <person name="Bonds A.E."/>
            <person name="Quandt C.A."/>
            <person name="Davis W.J."/>
            <person name="Chang Y."/>
            <person name="Letcher P.M."/>
            <person name="Powell M.J."/>
            <person name="Kuo A."/>
            <person name="Labutti K."/>
            <person name="Pangilinan J."/>
            <person name="Andreopoulos W."/>
            <person name="Tritt A."/>
            <person name="Riley R."/>
            <person name="Hundley H."/>
            <person name="Johnson J."/>
            <person name="Lipzen A."/>
            <person name="Barry K."/>
            <person name="Berbee M.L."/>
            <person name="Buchler N.E."/>
            <person name="Grigoriev I.V."/>
            <person name="Spatafora J.W."/>
            <person name="Stajich J.E."/>
            <person name="James T.Y."/>
        </authorList>
    </citation>
    <scope>NUCLEOTIDE SEQUENCE</scope>
    <source>
        <strain evidence="8">AG</strain>
    </source>
</reference>
<evidence type="ECO:0000256" key="4">
    <source>
        <dbReference type="ARBA" id="ARBA00023163"/>
    </source>
</evidence>
<feature type="compositionally biased region" description="Polar residues" evidence="7">
    <location>
        <begin position="337"/>
        <end position="351"/>
    </location>
</feature>
<comment type="caution">
    <text evidence="8">The sequence shown here is derived from an EMBL/GenBank/DDBJ whole genome shotgun (WGS) entry which is preliminary data.</text>
</comment>
<comment type="subcellular location">
    <subcellularLocation>
        <location evidence="1">Nucleus</location>
    </subcellularLocation>
</comment>
<evidence type="ECO:0000256" key="6">
    <source>
        <dbReference type="SAM" id="Coils"/>
    </source>
</evidence>
<evidence type="ECO:0000256" key="3">
    <source>
        <dbReference type="ARBA" id="ARBA00023015"/>
    </source>
</evidence>
<dbReference type="RefSeq" id="XP_051443499.1">
    <property type="nucleotide sequence ID" value="XM_051590022.1"/>
</dbReference>
<dbReference type="GO" id="GO:0010468">
    <property type="term" value="P:regulation of gene expression"/>
    <property type="evidence" value="ECO:0007669"/>
    <property type="project" value="UniProtKB-ARBA"/>
</dbReference>
<feature type="compositionally biased region" description="Low complexity" evidence="7">
    <location>
        <begin position="73"/>
        <end position="91"/>
    </location>
</feature>
<dbReference type="SMART" id="SM01401">
    <property type="entry name" value="Sds3"/>
    <property type="match status" value="1"/>
</dbReference>
<keyword evidence="4" id="KW-0804">Transcription</keyword>
<dbReference type="GO" id="GO:0005654">
    <property type="term" value="C:nucleoplasm"/>
    <property type="evidence" value="ECO:0007669"/>
    <property type="project" value="UniProtKB-ARBA"/>
</dbReference>
<proteinExistence type="predicted"/>
<reference evidence="8" key="2">
    <citation type="journal article" date="2022" name="Proc. Natl. Acad. Sci. U.S.A.">
        <title>Diploid-dominant life cycles characterize the early evolution of Fungi.</title>
        <authorList>
            <person name="Amses K.R."/>
            <person name="Simmons D.R."/>
            <person name="Longcore J.E."/>
            <person name="Mondo S.J."/>
            <person name="Seto K."/>
            <person name="Jeronimo G.H."/>
            <person name="Bonds A.E."/>
            <person name="Quandt C.A."/>
            <person name="Davis W.J."/>
            <person name="Chang Y."/>
            <person name="Federici B.A."/>
            <person name="Kuo A."/>
            <person name="LaButti K."/>
            <person name="Pangilinan J."/>
            <person name="Andreopoulos W."/>
            <person name="Tritt A."/>
            <person name="Riley R."/>
            <person name="Hundley H."/>
            <person name="Johnson J."/>
            <person name="Lipzen A."/>
            <person name="Barry K."/>
            <person name="Lang B.F."/>
            <person name="Cuomo C.A."/>
            <person name="Buchler N.E."/>
            <person name="Grigoriev I.V."/>
            <person name="Spatafora J.W."/>
            <person name="Stajich J.E."/>
            <person name="James T.Y."/>
        </authorList>
    </citation>
    <scope>NUCLEOTIDE SEQUENCE</scope>
    <source>
        <strain evidence="8">AG</strain>
    </source>
</reference>
<feature type="coiled-coil region" evidence="6">
    <location>
        <begin position="185"/>
        <end position="212"/>
    </location>
</feature>
<keyword evidence="2" id="KW-0678">Repressor</keyword>
<gene>
    <name evidence="8" type="ORF">K450DRAFT_247169</name>
</gene>
<dbReference type="Proteomes" id="UP001206595">
    <property type="component" value="Unassembled WGS sequence"/>
</dbReference>
<evidence type="ECO:0000256" key="7">
    <source>
        <dbReference type="SAM" id="MobiDB-lite"/>
    </source>
</evidence>
<protein>
    <submittedName>
        <fullName evidence="8">Uncharacterized protein</fullName>
    </submittedName>
</protein>
<keyword evidence="9" id="KW-1185">Reference proteome</keyword>
<dbReference type="EMBL" id="MU620929">
    <property type="protein sequence ID" value="KAI8578495.1"/>
    <property type="molecule type" value="Genomic_DNA"/>
</dbReference>
<organism evidence="8 9">
    <name type="scientific">Umbelopsis ramanniana AG</name>
    <dbReference type="NCBI Taxonomy" id="1314678"/>
    <lineage>
        <taxon>Eukaryota</taxon>
        <taxon>Fungi</taxon>
        <taxon>Fungi incertae sedis</taxon>
        <taxon>Mucoromycota</taxon>
        <taxon>Mucoromycotina</taxon>
        <taxon>Umbelopsidomycetes</taxon>
        <taxon>Umbelopsidales</taxon>
        <taxon>Umbelopsidaceae</taxon>
        <taxon>Umbelopsis</taxon>
    </lineage>
</organism>
<keyword evidence="6" id="KW-0175">Coiled coil</keyword>
<sequence>MLPQFGYVFAQAGADRNGHNPPMTSPLHPYPNDSNQKYPQQPPHAAERFTPPPPTLPYRDSQRDERYYEHMTPSYASQQQPPSSAYPPYSQVDPYQNHTEGYRGSEAPYYNHVSMKVYNHMDEPMYRYDEYQRWHPENDSYNQHSYHDQRQQYGQDWSDDGMDIVESRLSRKVREYGERLAWLDKDFEDAKEDIYRERLRNLQEELQAIQEGTHAAFQEVVRDLEEMRNKAISDAKAFGDYQLECVQKQYELDSEAVEEEYQFEKQNLHDMMMAAIAEKKKQIVEDRDDIGERSSELARETAYRTASNTPLRLDAPVTGKEEDELESEFLQLKGMNTPANKKTNSAGANRR</sequence>
<accession>A0AAD5E8X0</accession>
<evidence type="ECO:0000256" key="5">
    <source>
        <dbReference type="ARBA" id="ARBA00023242"/>
    </source>
</evidence>
<evidence type="ECO:0000256" key="2">
    <source>
        <dbReference type="ARBA" id="ARBA00022491"/>
    </source>
</evidence>
<dbReference type="Pfam" id="PF08598">
    <property type="entry name" value="Sds3"/>
    <property type="match status" value="1"/>
</dbReference>
<feature type="region of interest" description="Disordered" evidence="7">
    <location>
        <begin position="288"/>
        <end position="351"/>
    </location>
</feature>
<feature type="compositionally biased region" description="Basic and acidic residues" evidence="7">
    <location>
        <begin position="60"/>
        <end position="69"/>
    </location>
</feature>
<dbReference type="PANTHER" id="PTHR21964">
    <property type="entry name" value="BREAST CANCER METASTASIS-SUPPRESSOR 1"/>
    <property type="match status" value="1"/>
</dbReference>
<keyword evidence="5" id="KW-0539">Nucleus</keyword>
<evidence type="ECO:0000313" key="8">
    <source>
        <dbReference type="EMBL" id="KAI8578495.1"/>
    </source>
</evidence>
<dbReference type="GeneID" id="75915367"/>
<dbReference type="AlphaFoldDB" id="A0AAD5E8X0"/>
<feature type="compositionally biased region" description="Basic and acidic residues" evidence="7">
    <location>
        <begin position="288"/>
        <end position="302"/>
    </location>
</feature>
<name>A0AAD5E8X0_UMBRA</name>
<evidence type="ECO:0000256" key="1">
    <source>
        <dbReference type="ARBA" id="ARBA00004123"/>
    </source>
</evidence>